<dbReference type="AlphaFoldDB" id="A0A375A7M8"/>
<evidence type="ECO:0000313" key="3">
    <source>
        <dbReference type="Proteomes" id="UP000294820"/>
    </source>
</evidence>
<proteinExistence type="predicted"/>
<evidence type="ECO:0000313" key="2">
    <source>
        <dbReference type="EMBL" id="SLM61981.1"/>
    </source>
</evidence>
<sequence length="45" mass="5358">MAEGQNSGGLPDGQHHPRRIKRYLPIPRHHRQVASVFYQRDLFYQ</sequence>
<organism evidence="2 3">
    <name type="scientific">Dickeya aquatica</name>
    <dbReference type="NCBI Taxonomy" id="1401087"/>
    <lineage>
        <taxon>Bacteria</taxon>
        <taxon>Pseudomonadati</taxon>
        <taxon>Pseudomonadota</taxon>
        <taxon>Gammaproteobacteria</taxon>
        <taxon>Enterobacterales</taxon>
        <taxon>Pectobacteriaceae</taxon>
        <taxon>Dickeya</taxon>
    </lineage>
</organism>
<keyword evidence="3" id="KW-1185">Reference proteome</keyword>
<feature type="region of interest" description="Disordered" evidence="1">
    <location>
        <begin position="1"/>
        <end position="25"/>
    </location>
</feature>
<dbReference type="KEGG" id="daq:DAQ1742_00925"/>
<dbReference type="EMBL" id="LT615367">
    <property type="protein sequence ID" value="SLM61981.1"/>
    <property type="molecule type" value="Genomic_DNA"/>
</dbReference>
<gene>
    <name evidence="2" type="ORF">DAQ1742_00925</name>
</gene>
<reference evidence="2 3" key="1">
    <citation type="submission" date="2016-09" db="EMBL/GenBank/DDBJ databases">
        <authorList>
            <person name="Reverchon S."/>
            <person name="Nasser W."/>
            <person name="Leonard S."/>
            <person name="Brochier C."/>
            <person name="Duprey A."/>
        </authorList>
    </citation>
    <scope>NUCLEOTIDE SEQUENCE [LARGE SCALE GENOMIC DNA]</scope>
    <source>
        <strain evidence="2 3">174/2</strain>
    </source>
</reference>
<evidence type="ECO:0000256" key="1">
    <source>
        <dbReference type="SAM" id="MobiDB-lite"/>
    </source>
</evidence>
<protein>
    <submittedName>
        <fullName evidence="2">Uncharacterized protein</fullName>
    </submittedName>
</protein>
<dbReference type="Proteomes" id="UP000294820">
    <property type="component" value="Chromosome 1"/>
</dbReference>
<accession>A0A375A7M8</accession>
<feature type="compositionally biased region" description="Gly residues" evidence="1">
    <location>
        <begin position="1"/>
        <end position="11"/>
    </location>
</feature>
<feature type="compositionally biased region" description="Basic residues" evidence="1">
    <location>
        <begin position="16"/>
        <end position="25"/>
    </location>
</feature>
<name>A0A375A7M8_9GAMM</name>